<dbReference type="PANTHER" id="PTHR43757">
    <property type="entry name" value="AMINOMETHYLTRANSFERASE"/>
    <property type="match status" value="1"/>
</dbReference>
<dbReference type="GO" id="GO:0008168">
    <property type="term" value="F:methyltransferase activity"/>
    <property type="evidence" value="ECO:0007669"/>
    <property type="project" value="UniProtKB-KW"/>
</dbReference>
<dbReference type="InterPro" id="IPR028896">
    <property type="entry name" value="GcvT/YgfZ/DmdA"/>
</dbReference>
<dbReference type="RefSeq" id="WP_108791355.1">
    <property type="nucleotide sequence ID" value="NZ_ONZG01000012.1"/>
</dbReference>
<dbReference type="Pfam" id="PF01571">
    <property type="entry name" value="GCV_T"/>
    <property type="match status" value="1"/>
</dbReference>
<feature type="domain" description="Aminomethyltransferase C-terminal" evidence="2">
    <location>
        <begin position="686"/>
        <end position="767"/>
    </location>
</feature>
<dbReference type="SUPFAM" id="SSF101790">
    <property type="entry name" value="Aminomethyltransferase beta-barrel domain"/>
    <property type="match status" value="1"/>
</dbReference>
<dbReference type="InterPro" id="IPR029043">
    <property type="entry name" value="GcvT/YgfZ_C"/>
</dbReference>
<dbReference type="PANTHER" id="PTHR43757:SF2">
    <property type="entry name" value="AMINOMETHYLTRANSFERASE, MITOCHONDRIAL"/>
    <property type="match status" value="1"/>
</dbReference>
<feature type="domain" description="GCVT N-terminal" evidence="1">
    <location>
        <begin position="404"/>
        <end position="668"/>
    </location>
</feature>
<dbReference type="InterPro" id="IPR018959">
    <property type="entry name" value="DUF1989"/>
</dbReference>
<dbReference type="Pfam" id="PF09347">
    <property type="entry name" value="DUF1989"/>
    <property type="match status" value="1"/>
</dbReference>
<organism evidence="4 5">
    <name type="scientific">Falsiruegeria mediterranea M17</name>
    <dbReference type="NCBI Taxonomy" id="1200281"/>
    <lineage>
        <taxon>Bacteria</taxon>
        <taxon>Pseudomonadati</taxon>
        <taxon>Pseudomonadota</taxon>
        <taxon>Alphaproteobacteria</taxon>
        <taxon>Rhodobacterales</taxon>
        <taxon>Roseobacteraceae</taxon>
        <taxon>Falsiruegeria</taxon>
    </lineage>
</organism>
<dbReference type="GO" id="GO:0032259">
    <property type="term" value="P:methylation"/>
    <property type="evidence" value="ECO:0007669"/>
    <property type="project" value="UniProtKB-KW"/>
</dbReference>
<dbReference type="OrthoDB" id="9772660at2"/>
<evidence type="ECO:0000259" key="1">
    <source>
        <dbReference type="Pfam" id="PF01571"/>
    </source>
</evidence>
<dbReference type="GO" id="GO:0004047">
    <property type="term" value="F:aminomethyltransferase activity"/>
    <property type="evidence" value="ECO:0007669"/>
    <property type="project" value="UniProtKB-EC"/>
</dbReference>
<dbReference type="InterPro" id="IPR027266">
    <property type="entry name" value="TrmE/GcvT-like"/>
</dbReference>
<dbReference type="InterPro" id="IPR013977">
    <property type="entry name" value="GcvT_C"/>
</dbReference>
<keyword evidence="4" id="KW-0808">Transferase</keyword>
<gene>
    <name evidence="4" type="primary">gcvT_5</name>
    <name evidence="4" type="ORF">TRM7615_04208</name>
</gene>
<feature type="domain" description="DUF1989" evidence="3">
    <location>
        <begin position="180"/>
        <end position="349"/>
    </location>
</feature>
<dbReference type="Gene3D" id="3.30.1360.120">
    <property type="entry name" value="Probable tRNA modification gtpase trme, domain 1"/>
    <property type="match status" value="1"/>
</dbReference>
<proteinExistence type="predicted"/>
<keyword evidence="5" id="KW-1185">Reference proteome</keyword>
<dbReference type="Proteomes" id="UP000244898">
    <property type="component" value="Unassembled WGS sequence"/>
</dbReference>
<dbReference type="EMBL" id="ONZG01000012">
    <property type="protein sequence ID" value="SPJ30674.1"/>
    <property type="molecule type" value="Genomic_DNA"/>
</dbReference>
<keyword evidence="4" id="KW-0489">Methyltransferase</keyword>
<dbReference type="InterPro" id="IPR006222">
    <property type="entry name" value="GCVT_N"/>
</dbReference>
<evidence type="ECO:0000313" key="5">
    <source>
        <dbReference type="Proteomes" id="UP000244898"/>
    </source>
</evidence>
<evidence type="ECO:0000313" key="4">
    <source>
        <dbReference type="EMBL" id="SPJ30674.1"/>
    </source>
</evidence>
<sequence length="775" mass="85085">MPAPTVLREFSNIGFSSPGRSFPGFQIPASARAIELAPRDALRVEMQAGDLLSVHGLSKDNQVWLAGFDDKGHDALSAIGLTEQDTLDRALIDADAFLGWVAAHGGDPTQKTPVFTVRELTEPLVLKASDTLTVWAFCPMSRHHLITGHDTNTVSLLHQPAPRTGPILPAPLGDIRDEFTVARGTGQAYEVRKGDIIQIIDIEGQQCSDFMALRADGLDKGQEWMIDSTATRSMVRRAYPGPGLLDKFFDRDMRPMLNVIQDTCGQHDTFGLACTARGYEERGFPGHVNCSDNITNALDPFGVGRRAAWPAINFFWSTWIDPHSHHIQTEESRSRPGDYVAMRALDDLICVSTACPDDLDPINGWNPTDIHVRIYRPDAPIRRAVAYREKEDAPMTISQESAFHDRLAPLTEHFAPARDLWTPVSFPSHGTLGEYWACREAVTVQDMSGLRKFDIVGPDAERLLQQAMTRNIAKLAVWRGTYSLLCDDSGTVIDDGTLFRMGPELFRWCCGSEESGRVLEALATEMGLQVRIHAMRSALPNLAIQGPKSRDLIRKIAFTQPHVPSLDQLKWFGVTVARLNDREGAPFMLSRSGYTGELGYEIFCAKADATRIWDAIIDAGAEFGVTPMGSAALEIIRIEAGLAAANAEFAPGVDAFEAGLGFAVDMTKTDFTGKAALERNIRDPRRVLKGLLINCDDVPAHGAPVFAGERQVGQVTSATRSPSLERAIAIVRLAVEHAEDGTELEIGQLDGRMKRLTGTVTGIPFIDPQRKRART</sequence>
<name>A0A2R8CE08_9RHOB</name>
<reference evidence="5" key="1">
    <citation type="submission" date="2018-03" db="EMBL/GenBank/DDBJ databases">
        <authorList>
            <person name="Rodrigo-Torres L."/>
            <person name="Arahal R. D."/>
            <person name="Lucena T."/>
        </authorList>
    </citation>
    <scope>NUCLEOTIDE SEQUENCE [LARGE SCALE GENOMIC DNA]</scope>
    <source>
        <strain evidence="5">CECT 7615</strain>
    </source>
</reference>
<evidence type="ECO:0000259" key="3">
    <source>
        <dbReference type="Pfam" id="PF09347"/>
    </source>
</evidence>
<dbReference type="Pfam" id="PF08669">
    <property type="entry name" value="GCV_T_C"/>
    <property type="match status" value="1"/>
</dbReference>
<dbReference type="AlphaFoldDB" id="A0A2R8CE08"/>
<accession>A0A2R8CE08</accession>
<evidence type="ECO:0000259" key="2">
    <source>
        <dbReference type="Pfam" id="PF08669"/>
    </source>
</evidence>
<dbReference type="EC" id="2.1.2.10" evidence="4"/>
<dbReference type="SUPFAM" id="SSF103025">
    <property type="entry name" value="Folate-binding domain"/>
    <property type="match status" value="1"/>
</dbReference>
<protein>
    <submittedName>
        <fullName evidence="4">Aminomethyltransferase</fullName>
        <ecNumber evidence="4">2.1.2.10</ecNumber>
    </submittedName>
</protein>